<evidence type="ECO:0000313" key="2">
    <source>
        <dbReference type="EMBL" id="KAG9685524.1"/>
    </source>
</evidence>
<accession>A0A9P8J4L0</accession>
<evidence type="ECO:0000313" key="3">
    <source>
        <dbReference type="Proteomes" id="UP000779574"/>
    </source>
</evidence>
<gene>
    <name evidence="2" type="ORF">KCU76_g11650</name>
</gene>
<dbReference type="Proteomes" id="UP000779574">
    <property type="component" value="Unassembled WGS sequence"/>
</dbReference>
<dbReference type="PANTHER" id="PTHR36142">
    <property type="entry name" value="METALLO-HYDROLASE/OXIDOREDUCTASE SUPERFAMILY PROTEIN"/>
    <property type="match status" value="1"/>
</dbReference>
<name>A0A9P8J4L0_AURME</name>
<dbReference type="OrthoDB" id="9971601at2759"/>
<dbReference type="InterPro" id="IPR036866">
    <property type="entry name" value="RibonucZ/Hydroxyglut_hydro"/>
</dbReference>
<feature type="region of interest" description="Disordered" evidence="1">
    <location>
        <begin position="1"/>
        <end position="22"/>
    </location>
</feature>
<reference evidence="2" key="2">
    <citation type="submission" date="2021-08" db="EMBL/GenBank/DDBJ databases">
        <authorList>
            <person name="Gostincar C."/>
            <person name="Sun X."/>
            <person name="Song Z."/>
            <person name="Gunde-Cimerman N."/>
        </authorList>
    </citation>
    <scope>NUCLEOTIDE SEQUENCE</scope>
    <source>
        <strain evidence="2">EXF-9911</strain>
    </source>
</reference>
<sequence>MSMSSTAKRKQKAGGQHVEEDDMDDPAAQLHQNLQDAVSNALAMRRPVLHHLSADTAWLLMIPRPLAATRRGGRVYFNILIDPWLSGTQTDYTSWLSKQWHADEPRVPSIAAVEDLIRETESLASGLRSGKGRKSNVEDNEDLSEVETFIDAVAISHQFTDHCHEETMRNVHPDVPVFATEKAIPLIESWKHFRVVQTIPYFSQDPDWHATSVPPLPEWLGISRLVTGNDMLYFHSALMITFNNQQSGQTSRRSSSRQYVEPEQEDEGAEAVIYTPHGLHSDSEGLDLVTKANPRIKTLAFLHGLEDITLGAAQQLNLGAHNGLKAQRKLKASYWIATHDEDKKGTGIVGWLLRRRKISVKDAVEAERKRRRDSSSTDSASDEVLGSFEGVNWVDVGNGESLVLE</sequence>
<feature type="non-terminal residue" evidence="2">
    <location>
        <position position="405"/>
    </location>
</feature>
<organism evidence="2 3">
    <name type="scientific">Aureobasidium melanogenum</name>
    <name type="common">Aureobasidium pullulans var. melanogenum</name>
    <dbReference type="NCBI Taxonomy" id="46634"/>
    <lineage>
        <taxon>Eukaryota</taxon>
        <taxon>Fungi</taxon>
        <taxon>Dikarya</taxon>
        <taxon>Ascomycota</taxon>
        <taxon>Pezizomycotina</taxon>
        <taxon>Dothideomycetes</taxon>
        <taxon>Dothideomycetidae</taxon>
        <taxon>Dothideales</taxon>
        <taxon>Saccotheciaceae</taxon>
        <taxon>Aureobasidium</taxon>
    </lineage>
</organism>
<feature type="region of interest" description="Disordered" evidence="1">
    <location>
        <begin position="364"/>
        <end position="383"/>
    </location>
</feature>
<feature type="compositionally biased region" description="Low complexity" evidence="1">
    <location>
        <begin position="245"/>
        <end position="258"/>
    </location>
</feature>
<evidence type="ECO:0000256" key="1">
    <source>
        <dbReference type="SAM" id="MobiDB-lite"/>
    </source>
</evidence>
<dbReference type="PANTHER" id="PTHR36142:SF2">
    <property type="entry name" value="METALLO-HYDROLASE_OXIDOREDUCTASE SUPERFAMILY PROTEIN"/>
    <property type="match status" value="1"/>
</dbReference>
<feature type="region of interest" description="Disordered" evidence="1">
    <location>
        <begin position="245"/>
        <end position="267"/>
    </location>
</feature>
<dbReference type="Gene3D" id="3.60.15.10">
    <property type="entry name" value="Ribonuclease Z/Hydroxyacylglutathione hydrolase-like"/>
    <property type="match status" value="1"/>
</dbReference>
<comment type="caution">
    <text evidence="2">The sequence shown here is derived from an EMBL/GenBank/DDBJ whole genome shotgun (WGS) entry which is preliminary data.</text>
</comment>
<protein>
    <submittedName>
        <fullName evidence="2">Uncharacterized protein</fullName>
    </submittedName>
</protein>
<proteinExistence type="predicted"/>
<dbReference type="EMBL" id="JAHFXF010000568">
    <property type="protein sequence ID" value="KAG9685524.1"/>
    <property type="molecule type" value="Genomic_DNA"/>
</dbReference>
<reference evidence="2" key="1">
    <citation type="journal article" date="2021" name="J Fungi (Basel)">
        <title>Virulence traits and population genomics of the black yeast Aureobasidium melanogenum.</title>
        <authorList>
            <person name="Cernosa A."/>
            <person name="Sun X."/>
            <person name="Gostincar C."/>
            <person name="Fang C."/>
            <person name="Gunde-Cimerman N."/>
            <person name="Song Z."/>
        </authorList>
    </citation>
    <scope>NUCLEOTIDE SEQUENCE</scope>
    <source>
        <strain evidence="2">EXF-9911</strain>
    </source>
</reference>
<dbReference type="AlphaFoldDB" id="A0A9P8J4L0"/>